<organism evidence="1 2">
    <name type="scientific">Bacillus gaemokensis</name>
    <dbReference type="NCBI Taxonomy" id="574375"/>
    <lineage>
        <taxon>Bacteria</taxon>
        <taxon>Bacillati</taxon>
        <taxon>Bacillota</taxon>
        <taxon>Bacilli</taxon>
        <taxon>Bacillales</taxon>
        <taxon>Bacillaceae</taxon>
        <taxon>Bacillus</taxon>
        <taxon>Bacillus cereus group</taxon>
    </lineage>
</organism>
<keyword evidence="2" id="KW-1185">Reference proteome</keyword>
<dbReference type="AlphaFoldDB" id="A0A073KEK9"/>
<evidence type="ECO:0000313" key="2">
    <source>
        <dbReference type="Proteomes" id="UP000027778"/>
    </source>
</evidence>
<evidence type="ECO:0000313" key="1">
    <source>
        <dbReference type="EMBL" id="KEK25714.1"/>
    </source>
</evidence>
<name>A0A073KEK9_9BACI</name>
<proteinExistence type="predicted"/>
<sequence>MTKVTVELTEKQAEFLKLFSEKQYPGADDNRHTCDAFHVVQKKRDRFIPYSEDISDYFDPDHLKFCVDEDRESWNDDETEAVREHYEWIEKECPVEIKPFDDLEYNRVVGVDGEERFIASFDDYFAHYGIETFYMAWVEKEWENVAFFFILEEAKHYQKYQSHNLGKSRIYTYSAGYDNRGDFTHFRDLLMKMGQELNKESQQKEETAAVS</sequence>
<protein>
    <submittedName>
        <fullName evidence="1">Uncharacterized protein</fullName>
    </submittedName>
</protein>
<dbReference type="eggNOG" id="ENOG502ZTDE">
    <property type="taxonomic scope" value="Bacteria"/>
</dbReference>
<dbReference type="STRING" id="574375.AZF08_00425"/>
<accession>A0A073KEK9</accession>
<comment type="caution">
    <text evidence="1">The sequence shown here is derived from an EMBL/GenBank/DDBJ whole genome shotgun (WGS) entry which is preliminary data.</text>
</comment>
<reference evidence="1 2" key="1">
    <citation type="submission" date="2014-06" db="EMBL/GenBank/DDBJ databases">
        <title>Draft genome sequence of Bacillus gaemokensis JCM 15801 (MCCC 1A00707).</title>
        <authorList>
            <person name="Lai Q."/>
            <person name="Liu Y."/>
            <person name="Shao Z."/>
        </authorList>
    </citation>
    <scope>NUCLEOTIDE SEQUENCE [LARGE SCALE GENOMIC DNA]</scope>
    <source>
        <strain evidence="1 2">JCM 15801</strain>
    </source>
</reference>
<dbReference type="EMBL" id="JOTM01000001">
    <property type="protein sequence ID" value="KEK25714.1"/>
    <property type="molecule type" value="Genomic_DNA"/>
</dbReference>
<dbReference type="OrthoDB" id="9762913at2"/>
<gene>
    <name evidence="1" type="ORF">BAGA_00285</name>
</gene>
<dbReference type="Proteomes" id="UP000027778">
    <property type="component" value="Unassembled WGS sequence"/>
</dbReference>
<dbReference type="RefSeq" id="WP_033672055.1">
    <property type="nucleotide sequence ID" value="NZ_JOTM01000001.1"/>
</dbReference>